<dbReference type="Proteomes" id="UP000008066">
    <property type="component" value="Unassembled WGS sequence"/>
</dbReference>
<organism evidence="5">
    <name type="scientific">Chaetomium thermophilum (strain DSM 1495 / CBS 144.50 / IMI 039719)</name>
    <name type="common">Thermochaetoides thermophila</name>
    <dbReference type="NCBI Taxonomy" id="759272"/>
    <lineage>
        <taxon>Eukaryota</taxon>
        <taxon>Fungi</taxon>
        <taxon>Dikarya</taxon>
        <taxon>Ascomycota</taxon>
        <taxon>Pezizomycotina</taxon>
        <taxon>Sordariomycetes</taxon>
        <taxon>Sordariomycetidae</taxon>
        <taxon>Sordariales</taxon>
        <taxon>Chaetomiaceae</taxon>
        <taxon>Thermochaetoides</taxon>
    </lineage>
</organism>
<dbReference type="GeneID" id="18256034"/>
<dbReference type="InterPro" id="IPR008030">
    <property type="entry name" value="NmrA-like"/>
</dbReference>
<dbReference type="AlphaFoldDB" id="G0S375"/>
<dbReference type="CDD" id="cd05251">
    <property type="entry name" value="NmrA_like_SDR_a"/>
    <property type="match status" value="1"/>
</dbReference>
<dbReference type="Gene3D" id="3.90.25.10">
    <property type="entry name" value="UDP-galactose 4-epimerase, domain 1"/>
    <property type="match status" value="1"/>
</dbReference>
<keyword evidence="5" id="KW-1185">Reference proteome</keyword>
<feature type="domain" description="NmrA-like" evidence="3">
    <location>
        <begin position="2"/>
        <end position="284"/>
    </location>
</feature>
<name>G0S375_CHATD</name>
<dbReference type="RefSeq" id="XP_006692477.1">
    <property type="nucleotide sequence ID" value="XM_006692414.1"/>
</dbReference>
<proteinExistence type="inferred from homology"/>
<evidence type="ECO:0000256" key="1">
    <source>
        <dbReference type="ARBA" id="ARBA00006328"/>
    </source>
</evidence>
<reference evidence="4 5" key="1">
    <citation type="journal article" date="2011" name="Cell">
        <title>Insight into structure and assembly of the nuclear pore complex by utilizing the genome of a eukaryotic thermophile.</title>
        <authorList>
            <person name="Amlacher S."/>
            <person name="Sarges P."/>
            <person name="Flemming D."/>
            <person name="van Noort V."/>
            <person name="Kunze R."/>
            <person name="Devos D.P."/>
            <person name="Arumugam M."/>
            <person name="Bork P."/>
            <person name="Hurt E."/>
        </authorList>
    </citation>
    <scope>NUCLEOTIDE SEQUENCE [LARGE SCALE GENOMIC DNA]</scope>
    <source>
        <strain evidence="5">DSM 1495 / CBS 144.50 / IMI 039719</strain>
    </source>
</reference>
<dbReference type="GO" id="GO:0005634">
    <property type="term" value="C:nucleus"/>
    <property type="evidence" value="ECO:0007669"/>
    <property type="project" value="TreeGrafter"/>
</dbReference>
<dbReference type="OMA" id="PVPHFDY"/>
<dbReference type="HOGENOM" id="CLU_007383_8_6_1"/>
<dbReference type="PANTHER" id="PTHR42748">
    <property type="entry name" value="NITROGEN METABOLITE REPRESSION PROTEIN NMRA FAMILY MEMBER"/>
    <property type="match status" value="1"/>
</dbReference>
<dbReference type="InterPro" id="IPR051164">
    <property type="entry name" value="NmrA-like_oxidored"/>
</dbReference>
<dbReference type="SUPFAM" id="SSF51735">
    <property type="entry name" value="NAD(P)-binding Rossmann-fold domains"/>
    <property type="match status" value="1"/>
</dbReference>
<dbReference type="InterPro" id="IPR036291">
    <property type="entry name" value="NAD(P)-bd_dom_sf"/>
</dbReference>
<dbReference type="EMBL" id="GL988040">
    <property type="protein sequence ID" value="EGS22458.1"/>
    <property type="molecule type" value="Genomic_DNA"/>
</dbReference>
<evidence type="ECO:0000313" key="5">
    <source>
        <dbReference type="Proteomes" id="UP000008066"/>
    </source>
</evidence>
<protein>
    <recommendedName>
        <fullName evidence="3">NmrA-like domain-containing protein</fullName>
    </recommendedName>
</protein>
<gene>
    <name evidence="4" type="ORF">CTHT_0019960</name>
</gene>
<evidence type="ECO:0000259" key="3">
    <source>
        <dbReference type="Pfam" id="PF05368"/>
    </source>
</evidence>
<dbReference type="eggNOG" id="KOG4169">
    <property type="taxonomic scope" value="Eukaryota"/>
</dbReference>
<evidence type="ECO:0000313" key="4">
    <source>
        <dbReference type="EMBL" id="EGS22458.1"/>
    </source>
</evidence>
<comment type="similarity">
    <text evidence="1">Belongs to the NmrA-type oxidoreductase family.</text>
</comment>
<dbReference type="Pfam" id="PF05368">
    <property type="entry name" value="NmrA"/>
    <property type="match status" value="1"/>
</dbReference>
<keyword evidence="2" id="KW-0521">NADP</keyword>
<dbReference type="KEGG" id="cthr:CTHT_0019960"/>
<dbReference type="STRING" id="759272.G0S375"/>
<dbReference type="PANTHER" id="PTHR42748:SF28">
    <property type="entry name" value="NMRA-LIKE DOMAIN-CONTAINING PROTEIN"/>
    <property type="match status" value="1"/>
</dbReference>
<sequence length="327" mass="35461">MAKIITILGATGAQGQGVVASFINDPSYKVRTITRNPSGAPAQALAAKGAEVVQGDFNDLASLKTAFAGSHIIFAVTNFFEPFAKLFDGPKTAEIEKQQGINIAQAAAVTDSLEHFIWSTLPNSHAVSGGKFSVPHFDGKASVDDYIREKEPALLAKTTFLWVTWYHTNYSFPVYTPFKVPTAFADVHVQLGSWSPETPISTIGDVRLNLGKFVRAAVEQPEKAANGAYVLAAVETISVEGLLKLWGETHGKKTKYVKIDPEAFRELWPVLAEELGVMMDYWDATREKSWSDVSGGKVLTKEDLGIQGLQTLEEGLKDLAAKTATAQ</sequence>
<evidence type="ECO:0000256" key="2">
    <source>
        <dbReference type="ARBA" id="ARBA00022857"/>
    </source>
</evidence>
<dbReference type="Gene3D" id="3.40.50.720">
    <property type="entry name" value="NAD(P)-binding Rossmann-like Domain"/>
    <property type="match status" value="1"/>
</dbReference>
<dbReference type="OrthoDB" id="300709at2759"/>
<accession>G0S375</accession>